<dbReference type="GO" id="GO:0016747">
    <property type="term" value="F:acyltransferase activity, transferring groups other than amino-acyl groups"/>
    <property type="evidence" value="ECO:0007669"/>
    <property type="project" value="InterPro"/>
</dbReference>
<dbReference type="EMBL" id="QGDJ01000001">
    <property type="protein sequence ID" value="PWJ22005.1"/>
    <property type="molecule type" value="Genomic_DNA"/>
</dbReference>
<dbReference type="InterPro" id="IPR000182">
    <property type="entry name" value="GNAT_dom"/>
</dbReference>
<accession>A0A2Y9C3R6</accession>
<keyword evidence="1 5" id="KW-0808">Transferase</keyword>
<gene>
    <name evidence="4" type="ORF">BCF38_101414</name>
    <name evidence="5" type="ORF">SAMN05421539_101414</name>
</gene>
<dbReference type="CDD" id="cd04301">
    <property type="entry name" value="NAT_SF"/>
    <property type="match status" value="1"/>
</dbReference>
<evidence type="ECO:0000256" key="1">
    <source>
        <dbReference type="ARBA" id="ARBA00022679"/>
    </source>
</evidence>
<protein>
    <submittedName>
        <fullName evidence="5">Acetyltransferase (GNAT) family protein</fullName>
    </submittedName>
</protein>
<dbReference type="PANTHER" id="PTHR43877:SF2">
    <property type="entry name" value="AMINOALKYLPHOSPHONATE N-ACETYLTRANSFERASE-RELATED"/>
    <property type="match status" value="1"/>
</dbReference>
<evidence type="ECO:0000313" key="6">
    <source>
        <dbReference type="Proteomes" id="UP000245839"/>
    </source>
</evidence>
<dbReference type="Pfam" id="PF00583">
    <property type="entry name" value="Acetyltransf_1"/>
    <property type="match status" value="1"/>
</dbReference>
<dbReference type="InterPro" id="IPR016181">
    <property type="entry name" value="Acyl_CoA_acyltransferase"/>
</dbReference>
<reference evidence="5 7" key="1">
    <citation type="submission" date="2016-10" db="EMBL/GenBank/DDBJ databases">
        <authorList>
            <person name="Cai Z."/>
        </authorList>
    </citation>
    <scope>NUCLEOTIDE SEQUENCE [LARGE SCALE GENOMIC DNA]</scope>
    <source>
        <strain evidence="5 7">DSM 25227</strain>
    </source>
</reference>
<dbReference type="Proteomes" id="UP000251571">
    <property type="component" value="Unassembled WGS sequence"/>
</dbReference>
<dbReference type="PANTHER" id="PTHR43877">
    <property type="entry name" value="AMINOALKYLPHOSPHONATE N-ACETYLTRANSFERASE-RELATED-RELATED"/>
    <property type="match status" value="1"/>
</dbReference>
<dbReference type="AlphaFoldDB" id="A0A2Y9C3R6"/>
<name>A0A2Y9C3R6_9RHOB</name>
<evidence type="ECO:0000256" key="2">
    <source>
        <dbReference type="ARBA" id="ARBA00023315"/>
    </source>
</evidence>
<feature type="domain" description="N-acetyltransferase" evidence="3">
    <location>
        <begin position="29"/>
        <end position="173"/>
    </location>
</feature>
<keyword evidence="6" id="KW-1185">Reference proteome</keyword>
<keyword evidence="2" id="KW-0012">Acyltransferase</keyword>
<evidence type="ECO:0000313" key="5">
    <source>
        <dbReference type="EMBL" id="SSA38283.1"/>
    </source>
</evidence>
<organism evidence="5 7">
    <name type="scientific">Jannaschia seohaensis</name>
    <dbReference type="NCBI Taxonomy" id="475081"/>
    <lineage>
        <taxon>Bacteria</taxon>
        <taxon>Pseudomonadati</taxon>
        <taxon>Pseudomonadota</taxon>
        <taxon>Alphaproteobacteria</taxon>
        <taxon>Rhodobacterales</taxon>
        <taxon>Roseobacteraceae</taxon>
        <taxon>Jannaschia</taxon>
    </lineage>
</organism>
<dbReference type="EMBL" id="UETC01000001">
    <property type="protein sequence ID" value="SSA38283.1"/>
    <property type="molecule type" value="Genomic_DNA"/>
</dbReference>
<evidence type="ECO:0000259" key="3">
    <source>
        <dbReference type="PROSITE" id="PS51186"/>
    </source>
</evidence>
<proteinExistence type="predicted"/>
<reference evidence="4 6" key="2">
    <citation type="submission" date="2018-03" db="EMBL/GenBank/DDBJ databases">
        <title>Genomic Encyclopedia of Archaeal and Bacterial Type Strains, Phase II (KMG-II): from individual species to whole genera.</title>
        <authorList>
            <person name="Goeker M."/>
        </authorList>
    </citation>
    <scope>NUCLEOTIDE SEQUENCE [LARGE SCALE GENOMIC DNA]</scope>
    <source>
        <strain evidence="4 6">DSM 25227</strain>
    </source>
</reference>
<dbReference type="Proteomes" id="UP000245839">
    <property type="component" value="Unassembled WGS sequence"/>
</dbReference>
<evidence type="ECO:0000313" key="7">
    <source>
        <dbReference type="Proteomes" id="UP000251571"/>
    </source>
</evidence>
<sequence length="173" mass="19404">MTMTYDVSSFDTVPDKAALDALLLEYYGVILRKFEAAGGPTIYTAEDLKSSFWPNLHKFLPPTGRLILVHDGNGDLVGCGTLQQARPDAGELKRLYVKPKAAGHGLGRAIVDMRMAAAREIGWKTLLVNAIRGNMDMIRIYEKLGFRYIDAYPECSDPVEAQPYFIFMQYDFD</sequence>
<dbReference type="PROSITE" id="PS51186">
    <property type="entry name" value="GNAT"/>
    <property type="match status" value="1"/>
</dbReference>
<dbReference type="InterPro" id="IPR050832">
    <property type="entry name" value="Bact_Acetyltransf"/>
</dbReference>
<dbReference type="Gene3D" id="3.40.630.30">
    <property type="match status" value="1"/>
</dbReference>
<evidence type="ECO:0000313" key="4">
    <source>
        <dbReference type="EMBL" id="PWJ22005.1"/>
    </source>
</evidence>
<dbReference type="SUPFAM" id="SSF55729">
    <property type="entry name" value="Acyl-CoA N-acyltransferases (Nat)"/>
    <property type="match status" value="1"/>
</dbReference>